<name>A0A9P4V4K8_9PLEO</name>
<evidence type="ECO:0000313" key="2">
    <source>
        <dbReference type="Proteomes" id="UP000799444"/>
    </source>
</evidence>
<evidence type="ECO:0000313" key="1">
    <source>
        <dbReference type="EMBL" id="KAF2736501.1"/>
    </source>
</evidence>
<dbReference type="OrthoDB" id="194443at2759"/>
<reference evidence="1" key="1">
    <citation type="journal article" date="2020" name="Stud. Mycol.">
        <title>101 Dothideomycetes genomes: a test case for predicting lifestyles and emergence of pathogens.</title>
        <authorList>
            <person name="Haridas S."/>
            <person name="Albert R."/>
            <person name="Binder M."/>
            <person name="Bloem J."/>
            <person name="Labutti K."/>
            <person name="Salamov A."/>
            <person name="Andreopoulos B."/>
            <person name="Baker S."/>
            <person name="Barry K."/>
            <person name="Bills G."/>
            <person name="Bluhm B."/>
            <person name="Cannon C."/>
            <person name="Castanera R."/>
            <person name="Culley D."/>
            <person name="Daum C."/>
            <person name="Ezra D."/>
            <person name="Gonzalez J."/>
            <person name="Henrissat B."/>
            <person name="Kuo A."/>
            <person name="Liang C."/>
            <person name="Lipzen A."/>
            <person name="Lutzoni F."/>
            <person name="Magnuson J."/>
            <person name="Mondo S."/>
            <person name="Nolan M."/>
            <person name="Ohm R."/>
            <person name="Pangilinan J."/>
            <person name="Park H.-J."/>
            <person name="Ramirez L."/>
            <person name="Alfaro M."/>
            <person name="Sun H."/>
            <person name="Tritt A."/>
            <person name="Yoshinaga Y."/>
            <person name="Zwiers L.-H."/>
            <person name="Turgeon B."/>
            <person name="Goodwin S."/>
            <person name="Spatafora J."/>
            <person name="Crous P."/>
            <person name="Grigoriev I."/>
        </authorList>
    </citation>
    <scope>NUCLEOTIDE SEQUENCE</scope>
    <source>
        <strain evidence="1">CBS 125425</strain>
    </source>
</reference>
<sequence>MPELSRCIGPLIDPPIESYTNGDQIILEPSDDANETIQIPRGLLTWHSSFFAAKLDSTADFGDCGANRIQTKEKLEVLKVFFSWVYTRRLKDPVRKPGDKEYLEFRLLSEVWFFGDFYGIPSLKNAAIDMMHEQNTISFMRPSDLRYIYENTLPVSELRKFVFDSLSLVQNPKTFFKLPQEDMPTALVWDILKQILIKMNGKWKPVSRSAWAKLNRCVWHDHAGPGGMVREEGRAPKRLKLSNAA</sequence>
<dbReference type="InterPro" id="IPR011333">
    <property type="entry name" value="SKP1/BTB/POZ_sf"/>
</dbReference>
<dbReference type="EMBL" id="ML996124">
    <property type="protein sequence ID" value="KAF2736501.1"/>
    <property type="molecule type" value="Genomic_DNA"/>
</dbReference>
<gene>
    <name evidence="1" type="ORF">EJ04DRAFT_575295</name>
</gene>
<dbReference type="AlphaFoldDB" id="A0A9P4V4K8"/>
<accession>A0A9P4V4K8</accession>
<comment type="caution">
    <text evidence="1">The sequence shown here is derived from an EMBL/GenBank/DDBJ whole genome shotgun (WGS) entry which is preliminary data.</text>
</comment>
<dbReference type="Proteomes" id="UP000799444">
    <property type="component" value="Unassembled WGS sequence"/>
</dbReference>
<keyword evidence="2" id="KW-1185">Reference proteome</keyword>
<protein>
    <recommendedName>
        <fullName evidence="3">BTB domain-containing protein</fullName>
    </recommendedName>
</protein>
<proteinExistence type="predicted"/>
<organism evidence="1 2">
    <name type="scientific">Polyplosphaeria fusca</name>
    <dbReference type="NCBI Taxonomy" id="682080"/>
    <lineage>
        <taxon>Eukaryota</taxon>
        <taxon>Fungi</taxon>
        <taxon>Dikarya</taxon>
        <taxon>Ascomycota</taxon>
        <taxon>Pezizomycotina</taxon>
        <taxon>Dothideomycetes</taxon>
        <taxon>Pleosporomycetidae</taxon>
        <taxon>Pleosporales</taxon>
        <taxon>Tetraplosphaeriaceae</taxon>
        <taxon>Polyplosphaeria</taxon>
    </lineage>
</organism>
<evidence type="ECO:0008006" key="3">
    <source>
        <dbReference type="Google" id="ProtNLM"/>
    </source>
</evidence>
<dbReference type="Gene3D" id="3.30.710.10">
    <property type="entry name" value="Potassium Channel Kv1.1, Chain A"/>
    <property type="match status" value="1"/>
</dbReference>